<comment type="caution">
    <text evidence="2">The sequence shown here is derived from an EMBL/GenBank/DDBJ whole genome shotgun (WGS) entry which is preliminary data.</text>
</comment>
<dbReference type="InterPro" id="IPR032407">
    <property type="entry name" value="MHB"/>
</dbReference>
<dbReference type="NCBIfam" id="TIGR04529">
    <property type="entry name" value="MTB_hemophore"/>
    <property type="match status" value="1"/>
</dbReference>
<sequence>MLTIRRGIATVAIVTCTGLAAPAVANAAPVSPSAPVAGTSCSVAQVERATAKVAPKFWHFISTHPRAKHHFEEFLAKTPAQRKAAFEEMKAKHAAWRKAHPNAAEMHHWKMHHPKVTRAEVHQKLEQIRATCSVS</sequence>
<accession>A0ABP8K4J7</accession>
<reference evidence="3" key="1">
    <citation type="journal article" date="2019" name="Int. J. Syst. Evol. Microbiol.">
        <title>The Global Catalogue of Microorganisms (GCM) 10K type strain sequencing project: providing services to taxonomists for standard genome sequencing and annotation.</title>
        <authorList>
            <consortium name="The Broad Institute Genomics Platform"/>
            <consortium name="The Broad Institute Genome Sequencing Center for Infectious Disease"/>
            <person name="Wu L."/>
            <person name="Ma J."/>
        </authorList>
    </citation>
    <scope>NUCLEOTIDE SEQUENCE [LARGE SCALE GENOMIC DNA]</scope>
    <source>
        <strain evidence="3">JCM 17688</strain>
    </source>
</reference>
<feature type="chain" id="PRO_5047398298" description="Hemophore-related protein, Rv0203/Rv1174c family" evidence="1">
    <location>
        <begin position="28"/>
        <end position="135"/>
    </location>
</feature>
<gene>
    <name evidence="2" type="ORF">GCM10023147_38330</name>
</gene>
<keyword evidence="1" id="KW-0732">Signal</keyword>
<evidence type="ECO:0008006" key="4">
    <source>
        <dbReference type="Google" id="ProtNLM"/>
    </source>
</evidence>
<dbReference type="EMBL" id="BAABFR010000076">
    <property type="protein sequence ID" value="GAA4400079.1"/>
    <property type="molecule type" value="Genomic_DNA"/>
</dbReference>
<name>A0ABP8K4J7_9ACTN</name>
<feature type="signal peptide" evidence="1">
    <location>
        <begin position="1"/>
        <end position="27"/>
    </location>
</feature>
<protein>
    <recommendedName>
        <fullName evidence="4">Hemophore-related protein, Rv0203/Rv1174c family</fullName>
    </recommendedName>
</protein>
<dbReference type="RefSeq" id="WP_344999023.1">
    <property type="nucleotide sequence ID" value="NZ_BAABFR010000076.1"/>
</dbReference>
<organism evidence="2 3">
    <name type="scientific">Tsukamurella soli</name>
    <dbReference type="NCBI Taxonomy" id="644556"/>
    <lineage>
        <taxon>Bacteria</taxon>
        <taxon>Bacillati</taxon>
        <taxon>Actinomycetota</taxon>
        <taxon>Actinomycetes</taxon>
        <taxon>Mycobacteriales</taxon>
        <taxon>Tsukamurellaceae</taxon>
        <taxon>Tsukamurella</taxon>
    </lineage>
</organism>
<evidence type="ECO:0000313" key="2">
    <source>
        <dbReference type="EMBL" id="GAA4400079.1"/>
    </source>
</evidence>
<evidence type="ECO:0000313" key="3">
    <source>
        <dbReference type="Proteomes" id="UP001500635"/>
    </source>
</evidence>
<evidence type="ECO:0000256" key="1">
    <source>
        <dbReference type="SAM" id="SignalP"/>
    </source>
</evidence>
<keyword evidence="3" id="KW-1185">Reference proteome</keyword>
<dbReference type="Proteomes" id="UP001500635">
    <property type="component" value="Unassembled WGS sequence"/>
</dbReference>
<proteinExistence type="predicted"/>